<dbReference type="PROSITE" id="PS00232">
    <property type="entry name" value="CADHERIN_1"/>
    <property type="match status" value="2"/>
</dbReference>
<feature type="signal peptide" evidence="17">
    <location>
        <begin position="1"/>
        <end position="23"/>
    </location>
</feature>
<feature type="transmembrane region" description="Helical" evidence="16">
    <location>
        <begin position="621"/>
        <end position="645"/>
    </location>
</feature>
<dbReference type="SUPFAM" id="SSF49313">
    <property type="entry name" value="Cadherin-like"/>
    <property type="match status" value="4"/>
</dbReference>
<keyword evidence="3" id="KW-1003">Cell membrane</keyword>
<keyword evidence="5 16" id="KW-0812">Transmembrane</keyword>
<dbReference type="GO" id="GO:0098609">
    <property type="term" value="P:cell-cell adhesion"/>
    <property type="evidence" value="ECO:0000318"/>
    <property type="project" value="GO_Central"/>
</dbReference>
<dbReference type="GO" id="GO:0030336">
    <property type="term" value="P:negative regulation of cell migration"/>
    <property type="evidence" value="ECO:0007669"/>
    <property type="project" value="Ensembl"/>
</dbReference>
<evidence type="ECO:0000256" key="17">
    <source>
        <dbReference type="SAM" id="SignalP"/>
    </source>
</evidence>
<evidence type="ECO:0000256" key="7">
    <source>
        <dbReference type="ARBA" id="ARBA00022729"/>
    </source>
</evidence>
<evidence type="ECO:0000313" key="19">
    <source>
        <dbReference type="Ensembl" id="ENSOANP00000050042.1"/>
    </source>
</evidence>
<keyword evidence="20" id="KW-1185">Reference proteome</keyword>
<dbReference type="InterPro" id="IPR002126">
    <property type="entry name" value="Cadherin-like_dom"/>
</dbReference>
<dbReference type="GO" id="GO:1904704">
    <property type="term" value="P:positive regulation of protein localization to adherens junction"/>
    <property type="evidence" value="ECO:0007669"/>
    <property type="project" value="Ensembl"/>
</dbReference>
<dbReference type="FunFam" id="2.60.40.60:FF:000031">
    <property type="entry name" value="Cadherin 3"/>
    <property type="match status" value="1"/>
</dbReference>
<dbReference type="InterPro" id="IPR020894">
    <property type="entry name" value="Cadherin_CS"/>
</dbReference>
<keyword evidence="9 15" id="KW-0106">Calcium</keyword>
<keyword evidence="8" id="KW-0677">Repeat</keyword>
<evidence type="ECO:0000256" key="10">
    <source>
        <dbReference type="ARBA" id="ARBA00022889"/>
    </source>
</evidence>
<dbReference type="GO" id="GO:0034333">
    <property type="term" value="P:adherens junction assembly"/>
    <property type="evidence" value="ECO:0007669"/>
    <property type="project" value="Ensembl"/>
</dbReference>
<dbReference type="GO" id="GO:0002159">
    <property type="term" value="P:desmosome assembly"/>
    <property type="evidence" value="ECO:0007669"/>
    <property type="project" value="Ensembl"/>
</dbReference>
<evidence type="ECO:0000256" key="3">
    <source>
        <dbReference type="ARBA" id="ARBA00022475"/>
    </source>
</evidence>
<keyword evidence="10" id="KW-0130">Cell adhesion</keyword>
<evidence type="ECO:0000256" key="4">
    <source>
        <dbReference type="ARBA" id="ARBA00022685"/>
    </source>
</evidence>
<dbReference type="PRINTS" id="PR01819">
    <property type="entry name" value="DESMOGLEIN"/>
</dbReference>
<dbReference type="InterPro" id="IPR050971">
    <property type="entry name" value="Cadherin-domain_protein"/>
</dbReference>
<evidence type="ECO:0000256" key="1">
    <source>
        <dbReference type="ARBA" id="ARBA00004251"/>
    </source>
</evidence>
<evidence type="ECO:0000256" key="15">
    <source>
        <dbReference type="PROSITE-ProRule" id="PRU00043"/>
    </source>
</evidence>
<feature type="domain" description="Cadherin" evidence="18">
    <location>
        <begin position="383"/>
        <end position="493"/>
    </location>
</feature>
<dbReference type="Bgee" id="ENSOANG00000005620">
    <property type="expression patterns" value="Expressed in endometrium and 2 other cell types or tissues"/>
</dbReference>
<evidence type="ECO:0000259" key="18">
    <source>
        <dbReference type="PROSITE" id="PS50268"/>
    </source>
</evidence>
<accession>A0A6I8P7B0</accession>
<dbReference type="GeneTree" id="ENSGT01030000234624"/>
<dbReference type="InParanoid" id="A0A6I8P7B0"/>
<evidence type="ECO:0000256" key="12">
    <source>
        <dbReference type="ARBA" id="ARBA00022989"/>
    </source>
</evidence>
<reference evidence="19" key="3">
    <citation type="submission" date="2025-09" db="UniProtKB">
        <authorList>
            <consortium name="Ensembl"/>
        </authorList>
    </citation>
    <scope>IDENTIFICATION</scope>
    <source>
        <strain evidence="19">Glennie</strain>
    </source>
</reference>
<feature type="chain" id="PRO_5026094712" evidence="17">
    <location>
        <begin position="24"/>
        <end position="1001"/>
    </location>
</feature>
<dbReference type="Ensembl" id="ENSOANT00000071877.1">
    <property type="protein sequence ID" value="ENSOANP00000050042.1"/>
    <property type="gene ID" value="ENSOANG00000005620.4"/>
</dbReference>
<dbReference type="GO" id="GO:0005509">
    <property type="term" value="F:calcium ion binding"/>
    <property type="evidence" value="ECO:0000318"/>
    <property type="project" value="GO_Central"/>
</dbReference>
<dbReference type="OMA" id="CQCDNRD"/>
<comment type="subcellular location">
    <subcellularLocation>
        <location evidence="2">Cell junction</location>
        <location evidence="2">Desmosome</location>
    </subcellularLocation>
    <subcellularLocation>
        <location evidence="1">Cell membrane</location>
        <topology evidence="1">Single-pass type I membrane protein</topology>
    </subcellularLocation>
</comment>
<dbReference type="Pfam" id="PF00028">
    <property type="entry name" value="Cadherin"/>
    <property type="match status" value="3"/>
</dbReference>
<keyword evidence="14" id="KW-0325">Glycoprotein</keyword>
<dbReference type="CDD" id="cd11304">
    <property type="entry name" value="Cadherin_repeat"/>
    <property type="match status" value="4"/>
</dbReference>
<dbReference type="GO" id="GO:0007156">
    <property type="term" value="P:homophilic cell adhesion via plasma membrane adhesion molecules"/>
    <property type="evidence" value="ECO:0007669"/>
    <property type="project" value="InterPro"/>
</dbReference>
<dbReference type="GO" id="GO:1903753">
    <property type="term" value="P:negative regulation of p38MAPK cascade"/>
    <property type="evidence" value="ECO:0007669"/>
    <property type="project" value="Ensembl"/>
</dbReference>
<dbReference type="InterPro" id="IPR015919">
    <property type="entry name" value="Cadherin-like_sf"/>
</dbReference>
<dbReference type="SMART" id="SM00112">
    <property type="entry name" value="CA"/>
    <property type="match status" value="4"/>
</dbReference>
<reference evidence="19 20" key="1">
    <citation type="journal article" date="2008" name="Nature">
        <title>Genome analysis of the platypus reveals unique signatures of evolution.</title>
        <authorList>
            <person name="Warren W.C."/>
            <person name="Hillier L.W."/>
            <person name="Marshall Graves J.A."/>
            <person name="Birney E."/>
            <person name="Ponting C.P."/>
            <person name="Grutzner F."/>
            <person name="Belov K."/>
            <person name="Miller W."/>
            <person name="Clarke L."/>
            <person name="Chinwalla A.T."/>
            <person name="Yang S.P."/>
            <person name="Heger A."/>
            <person name="Locke D.P."/>
            <person name="Miethke P."/>
            <person name="Waters P.D."/>
            <person name="Veyrunes F."/>
            <person name="Fulton L."/>
            <person name="Fulton B."/>
            <person name="Graves T."/>
            <person name="Wallis J."/>
            <person name="Puente X.S."/>
            <person name="Lopez-Otin C."/>
            <person name="Ordonez G.R."/>
            <person name="Eichler E.E."/>
            <person name="Chen L."/>
            <person name="Cheng Z."/>
            <person name="Deakin J.E."/>
            <person name="Alsop A."/>
            <person name="Thompson K."/>
            <person name="Kirby P."/>
            <person name="Papenfuss A.T."/>
            <person name="Wakefield M.J."/>
            <person name="Olender T."/>
            <person name="Lancet D."/>
            <person name="Huttley G.A."/>
            <person name="Smit A.F."/>
            <person name="Pask A."/>
            <person name="Temple-Smith P."/>
            <person name="Batzer M.A."/>
            <person name="Walker J.A."/>
            <person name="Konkel M.K."/>
            <person name="Harris R.S."/>
            <person name="Whittington C.M."/>
            <person name="Wong E.S."/>
            <person name="Gemmell N.J."/>
            <person name="Buschiazzo E."/>
            <person name="Vargas Jentzsch I.M."/>
            <person name="Merkel A."/>
            <person name="Schmitz J."/>
            <person name="Zemann A."/>
            <person name="Churakov G."/>
            <person name="Kriegs J.O."/>
            <person name="Brosius J."/>
            <person name="Murchison E.P."/>
            <person name="Sachidanandam R."/>
            <person name="Smith C."/>
            <person name="Hannon G.J."/>
            <person name="Tsend-Ayush E."/>
            <person name="McMillan D."/>
            <person name="Attenborough R."/>
            <person name="Rens W."/>
            <person name="Ferguson-Smith M."/>
            <person name="Lefevre C.M."/>
            <person name="Sharp J.A."/>
            <person name="Nicholas K.R."/>
            <person name="Ray D.A."/>
            <person name="Kube M."/>
            <person name="Reinhardt R."/>
            <person name="Pringle T.H."/>
            <person name="Taylor J."/>
            <person name="Jones R.C."/>
            <person name="Nixon B."/>
            <person name="Dacheux J.L."/>
            <person name="Niwa H."/>
            <person name="Sekita Y."/>
            <person name="Huang X."/>
            <person name="Stark A."/>
            <person name="Kheradpour P."/>
            <person name="Kellis M."/>
            <person name="Flicek P."/>
            <person name="Chen Y."/>
            <person name="Webber C."/>
            <person name="Hardison R."/>
            <person name="Nelson J."/>
            <person name="Hallsworth-Pepin K."/>
            <person name="Delehaunty K."/>
            <person name="Markovic C."/>
            <person name="Minx P."/>
            <person name="Feng Y."/>
            <person name="Kremitzki C."/>
            <person name="Mitreva M."/>
            <person name="Glasscock J."/>
            <person name="Wylie T."/>
            <person name="Wohldmann P."/>
            <person name="Thiru P."/>
            <person name="Nhan M.N."/>
            <person name="Pohl C.S."/>
            <person name="Smith S.M."/>
            <person name="Hou S."/>
            <person name="Nefedov M."/>
            <person name="de Jong P.J."/>
            <person name="Renfree M.B."/>
            <person name="Mardis E.R."/>
            <person name="Wilson R.K."/>
        </authorList>
    </citation>
    <scope>NUCLEOTIDE SEQUENCE [LARGE SCALE GENOMIC DNA]</scope>
    <source>
        <strain evidence="19 20">Glennie</strain>
    </source>
</reference>
<evidence type="ECO:0000256" key="13">
    <source>
        <dbReference type="ARBA" id="ARBA00023136"/>
    </source>
</evidence>
<dbReference type="FunFam" id="2.60.40.60:FF:000083">
    <property type="entry name" value="Desmoglein 1"/>
    <property type="match status" value="1"/>
</dbReference>
<dbReference type="PROSITE" id="PS50268">
    <property type="entry name" value="CADHERIN_2"/>
    <property type="match status" value="4"/>
</dbReference>
<gene>
    <name evidence="19" type="primary">DSG3</name>
</gene>
<evidence type="ECO:0000256" key="8">
    <source>
        <dbReference type="ARBA" id="ARBA00022737"/>
    </source>
</evidence>
<dbReference type="GO" id="GO:1905477">
    <property type="term" value="P:positive regulation of protein localization to membrane"/>
    <property type="evidence" value="ECO:0007669"/>
    <property type="project" value="Ensembl"/>
</dbReference>
<evidence type="ECO:0000256" key="14">
    <source>
        <dbReference type="ARBA" id="ARBA00023180"/>
    </source>
</evidence>
<dbReference type="FunFam" id="2.60.40.60:FF:000068">
    <property type="entry name" value="Desmoglein 1"/>
    <property type="match status" value="1"/>
</dbReference>
<dbReference type="GO" id="GO:0005886">
    <property type="term" value="C:plasma membrane"/>
    <property type="evidence" value="ECO:0007669"/>
    <property type="project" value="UniProtKB-SubCell"/>
</dbReference>
<keyword evidence="7 17" id="KW-0732">Signal</keyword>
<sequence length="1001" mass="109285">MDWLSSRVVGVLLILTVVLEVNSELHVKVNEEKDLAPWPSIRRHKREWVKFARPIRERDDNSKRNPIATIHSDFQEKQHIKYRISGVGIDRPPYGVFIIDENTGAINITAIVDREEIDTYLINCRAVNDWGQDVENLLVLRVKVLDINDNPPIFSQSVFSGQVEENSPTNTLIMAVNATDADEPNTLNSKIAFKIISQEPAGAPMFILNRHTGEVRTMTNTLDREQFSSYRLLVRGSDLDGAEHALSSDSEIKIEIKDVNDNFPFFQHSEYFAQIEENSLSSELIRLKVTDWDETFSDNWLAEFFFTSGNEGKWFEIHTDKITNEGILSVVKTLDYEQMQNVQLGIAVKNVAEFHYSVIHQYKIQSTPVKIKIINVKEGIVFKPPVKKFTVQRGISGQAFINYILGTYVAIDEDTGRAATSIRYIMGRNEGGLLAVDSRTAEIRFVKVVERDSIFIINKTFTAEILAIDESGKTATGTVLVEIPDFSESCPIIGIDRKTVCSKLPSIIVTARAPGSNQNQGPFTFSVSNQPPRQLLWTIQALNATAAEVRAQQPLSLGTHSVSLFVKGGQDQNCEASETLTLLVCDCDSNQRCIDQGTTVPTTSLPGGKTSDRKGWKRARLGPAGIGLIILGLLLLLLVPLLLLFCDCGAGTFPGVGAGFIPVPEDPDGGLHKWGIEGAQPKDKVIVHKRAFVFLSLGEVCTNAYAGGAVVEGASGMEMTTCSRHVTASGFEVTNGLAGFCGTRSRHSTGGTLRECAEESVNMAFLDSYFSQKALACSDEDDVHRVNDCLLIYDDEGIEAPKSPTGSVGCCSFIADDLDDSFLDDLGPKFKKLAAISLGLDDENQATQSSMLTPGSQCQALSPHLPCAGSPSPTPCVSVCDPLPMAPVSDPLHQGNFLVTETYTSSGSFCQVPAGTIDSRNMVVTERVFCPVPSSRGNLGTSPELSRSRNVIYSEEPSNGFCLTNLCLALLLGAQIALNPNVRNTWGGKNIKPFLLGGSVA</sequence>
<keyword evidence="12 16" id="KW-1133">Transmembrane helix</keyword>
<dbReference type="FunCoup" id="A0A6I8P7B0">
    <property type="interactions" value="51"/>
</dbReference>
<dbReference type="FunFam" id="4.10.900.10:FF:000003">
    <property type="entry name" value="Desmoglein 1"/>
    <property type="match status" value="1"/>
</dbReference>
<dbReference type="InterPro" id="IPR009122">
    <property type="entry name" value="Desmosomal_cadherin"/>
</dbReference>
<dbReference type="Gene3D" id="4.10.900.10">
    <property type="entry name" value="TCF3-CBD (Catenin binding domain)"/>
    <property type="match status" value="1"/>
</dbReference>
<feature type="domain" description="Cadherin" evidence="18">
    <location>
        <begin position="267"/>
        <end position="387"/>
    </location>
</feature>
<evidence type="ECO:0000256" key="6">
    <source>
        <dbReference type="ARBA" id="ARBA00022723"/>
    </source>
</evidence>
<dbReference type="Gene3D" id="2.60.40.60">
    <property type="entry name" value="Cadherins"/>
    <property type="match status" value="5"/>
</dbReference>
<evidence type="ECO:0000256" key="11">
    <source>
        <dbReference type="ARBA" id="ARBA00022949"/>
    </source>
</evidence>
<dbReference type="GO" id="GO:0030057">
    <property type="term" value="C:desmosome"/>
    <property type="evidence" value="ECO:0000318"/>
    <property type="project" value="GO_Central"/>
</dbReference>
<feature type="domain" description="Cadherin" evidence="18">
    <location>
        <begin position="155"/>
        <end position="266"/>
    </location>
</feature>
<proteinExistence type="predicted"/>
<keyword evidence="4" id="KW-0165">Cleavage on pair of basic residues</keyword>
<dbReference type="Proteomes" id="UP000002279">
    <property type="component" value="Chromosome 7"/>
</dbReference>
<dbReference type="GO" id="GO:0120192">
    <property type="term" value="P:tight junction assembly"/>
    <property type="evidence" value="ECO:0007669"/>
    <property type="project" value="Ensembl"/>
</dbReference>
<dbReference type="PRINTS" id="PR00205">
    <property type="entry name" value="CADHERIN"/>
</dbReference>
<dbReference type="FunFam" id="2.60.40.60:FF:000074">
    <property type="entry name" value="Desmoglein 4"/>
    <property type="match status" value="1"/>
</dbReference>
<reference evidence="19" key="2">
    <citation type="submission" date="2025-08" db="UniProtKB">
        <authorList>
            <consortium name="Ensembl"/>
        </authorList>
    </citation>
    <scope>IDENTIFICATION</scope>
    <source>
        <strain evidence="19">Glennie</strain>
    </source>
</reference>
<evidence type="ECO:0000256" key="2">
    <source>
        <dbReference type="ARBA" id="ARBA00004568"/>
    </source>
</evidence>
<evidence type="ECO:0000256" key="16">
    <source>
        <dbReference type="SAM" id="Phobius"/>
    </source>
</evidence>
<dbReference type="FunFam" id="2.60.40.60:FF:000011">
    <property type="entry name" value="Cadherin 1"/>
    <property type="match status" value="1"/>
</dbReference>
<feature type="domain" description="Cadherin" evidence="18">
    <location>
        <begin position="67"/>
        <end position="154"/>
    </location>
</feature>
<organism evidence="19 20">
    <name type="scientific">Ornithorhynchus anatinus</name>
    <name type="common">Duckbill platypus</name>
    <dbReference type="NCBI Taxonomy" id="9258"/>
    <lineage>
        <taxon>Eukaryota</taxon>
        <taxon>Metazoa</taxon>
        <taxon>Chordata</taxon>
        <taxon>Craniata</taxon>
        <taxon>Vertebrata</taxon>
        <taxon>Euteleostomi</taxon>
        <taxon>Mammalia</taxon>
        <taxon>Monotremata</taxon>
        <taxon>Ornithorhynchidae</taxon>
        <taxon>Ornithorhynchus</taxon>
    </lineage>
</organism>
<evidence type="ECO:0000313" key="20">
    <source>
        <dbReference type="Proteomes" id="UP000002279"/>
    </source>
</evidence>
<evidence type="ECO:0000256" key="5">
    <source>
        <dbReference type="ARBA" id="ARBA00022692"/>
    </source>
</evidence>
<protein>
    <submittedName>
        <fullName evidence="19">Desmoglein 3</fullName>
    </submittedName>
</protein>
<evidence type="ECO:0000256" key="9">
    <source>
        <dbReference type="ARBA" id="ARBA00022837"/>
    </source>
</evidence>
<dbReference type="GO" id="GO:0005737">
    <property type="term" value="C:cytoplasm"/>
    <property type="evidence" value="ECO:0007669"/>
    <property type="project" value="Ensembl"/>
</dbReference>
<dbReference type="AlphaFoldDB" id="A0A6I8P7B0"/>
<keyword evidence="11" id="KW-0965">Cell junction</keyword>
<dbReference type="GO" id="GO:0031647">
    <property type="term" value="P:regulation of protein stability"/>
    <property type="evidence" value="ECO:0007669"/>
    <property type="project" value="Ensembl"/>
</dbReference>
<dbReference type="InterPro" id="IPR027397">
    <property type="entry name" value="Catenin-bd_sf"/>
</dbReference>
<dbReference type="PANTHER" id="PTHR24025:SF3">
    <property type="entry name" value="DESMOGLEIN-3"/>
    <property type="match status" value="1"/>
</dbReference>
<dbReference type="PANTHER" id="PTHR24025">
    <property type="entry name" value="DESMOGLEIN FAMILY MEMBER"/>
    <property type="match status" value="1"/>
</dbReference>
<dbReference type="PRINTS" id="PR01818">
    <property type="entry name" value="DESMOCADHERN"/>
</dbReference>
<keyword evidence="13 16" id="KW-0472">Membrane</keyword>
<name>A0A6I8P7B0_ORNAN</name>
<keyword evidence="6" id="KW-0479">Metal-binding</keyword>